<proteinExistence type="predicted"/>
<name>A0A7W9CFX2_9CAUL</name>
<dbReference type="Proteomes" id="UP000545037">
    <property type="component" value="Unassembled WGS sequence"/>
</dbReference>
<comment type="caution">
    <text evidence="1">The sequence shown here is derived from an EMBL/GenBank/DDBJ whole genome shotgun (WGS) entry which is preliminary data.</text>
</comment>
<evidence type="ECO:0000313" key="1">
    <source>
        <dbReference type="EMBL" id="MBB5744870.1"/>
    </source>
</evidence>
<dbReference type="RefSeq" id="WP_183211824.1">
    <property type="nucleotide sequence ID" value="NZ_JACHOR010000001.1"/>
</dbReference>
<accession>A0A7W9CFX2</accession>
<sequence length="62" mass="6785">MMSGYLDTNLPPRPRPGRTYEIVKRNGGWCIGRNGVFTGPLAGKAAALALCRRLQKQADRLA</sequence>
<evidence type="ECO:0008006" key="3">
    <source>
        <dbReference type="Google" id="ProtNLM"/>
    </source>
</evidence>
<protein>
    <recommendedName>
        <fullName evidence="3">DUF2188 domain-containing protein</fullName>
    </recommendedName>
</protein>
<dbReference type="EMBL" id="JACHOR010000001">
    <property type="protein sequence ID" value="MBB5744870.1"/>
    <property type="molecule type" value="Genomic_DNA"/>
</dbReference>
<dbReference type="AlphaFoldDB" id="A0A7W9CFX2"/>
<evidence type="ECO:0000313" key="2">
    <source>
        <dbReference type="Proteomes" id="UP000545037"/>
    </source>
</evidence>
<reference evidence="1 2" key="1">
    <citation type="submission" date="2020-08" db="EMBL/GenBank/DDBJ databases">
        <title>Genomic Encyclopedia of Type Strains, Phase IV (KMG-IV): sequencing the most valuable type-strain genomes for metagenomic binning, comparative biology and taxonomic classification.</title>
        <authorList>
            <person name="Goeker M."/>
        </authorList>
    </citation>
    <scope>NUCLEOTIDE SEQUENCE [LARGE SCALE GENOMIC DNA]</scope>
    <source>
        <strain evidence="1 2">DSM 4737</strain>
    </source>
</reference>
<organism evidence="1 2">
    <name type="scientific">Brevundimonas variabilis</name>
    <dbReference type="NCBI Taxonomy" id="74312"/>
    <lineage>
        <taxon>Bacteria</taxon>
        <taxon>Pseudomonadati</taxon>
        <taxon>Pseudomonadota</taxon>
        <taxon>Alphaproteobacteria</taxon>
        <taxon>Caulobacterales</taxon>
        <taxon>Caulobacteraceae</taxon>
        <taxon>Brevundimonas</taxon>
    </lineage>
</organism>
<keyword evidence="2" id="KW-1185">Reference proteome</keyword>
<gene>
    <name evidence="1" type="ORF">GGR13_000442</name>
</gene>